<feature type="compositionally biased region" description="Low complexity" evidence="1">
    <location>
        <begin position="226"/>
        <end position="243"/>
    </location>
</feature>
<evidence type="ECO:0000256" key="1">
    <source>
        <dbReference type="SAM" id="MobiDB-lite"/>
    </source>
</evidence>
<feature type="chain" id="PRO_5017993986" evidence="2">
    <location>
        <begin position="23"/>
        <end position="260"/>
    </location>
</feature>
<dbReference type="AlphaFoldDB" id="A0A3N6Q0V4"/>
<dbReference type="Proteomes" id="UP000272778">
    <property type="component" value="Unassembled WGS sequence"/>
</dbReference>
<evidence type="ECO:0000313" key="4">
    <source>
        <dbReference type="Proteomes" id="UP000272778"/>
    </source>
</evidence>
<reference evidence="3 4" key="1">
    <citation type="submission" date="2018-11" db="EMBL/GenBank/DDBJ databases">
        <title>Paraburkholderia sp. DHOA04, isolated from soil.</title>
        <authorList>
            <person name="Gao Z.-H."/>
            <person name="Qiu L.-H."/>
            <person name="Fu J.-C."/>
        </authorList>
    </citation>
    <scope>NUCLEOTIDE SEQUENCE [LARGE SCALE GENOMIC DNA]</scope>
    <source>
        <strain evidence="3 4">DHOA04</strain>
    </source>
</reference>
<keyword evidence="4" id="KW-1185">Reference proteome</keyword>
<evidence type="ECO:0000313" key="3">
    <source>
        <dbReference type="EMBL" id="RQH08580.1"/>
    </source>
</evidence>
<feature type="region of interest" description="Disordered" evidence="1">
    <location>
        <begin position="165"/>
        <end position="260"/>
    </location>
</feature>
<comment type="caution">
    <text evidence="3">The sequence shown here is derived from an EMBL/GenBank/DDBJ whole genome shotgun (WGS) entry which is preliminary data.</text>
</comment>
<dbReference type="RefSeq" id="WP_124150146.1">
    <property type="nucleotide sequence ID" value="NZ_RQIS01000003.1"/>
</dbReference>
<dbReference type="OrthoDB" id="9796567at2"/>
<sequence length="260" mass="28311">MSYKRGLAVVTGSVIAALVSYAATYPRFHPGHAAATAPDTAASGPSVETSITTAFTPLPGSDSPLAWARLSDAQHTALAPFALEWDKFSDERRRKWLKIAANYPKMSPEAQKRLHERMTEWVRMTPDQRRVARENYQVSKTLPPQARQRAWTDYQQLPPDQKARLAATEHKRRTVISAPPTGGKREIRDIERLVDERERRRQQHAPTSLPASGPVATPGTSGAKNAPVTASAAVPAPASFVPATPIPAPPADTPALYKGS</sequence>
<dbReference type="InterPro" id="IPR021455">
    <property type="entry name" value="DUF3106"/>
</dbReference>
<proteinExistence type="predicted"/>
<gene>
    <name evidence="3" type="ORF">D1Y85_06160</name>
</gene>
<dbReference type="EMBL" id="RQIS01000003">
    <property type="protein sequence ID" value="RQH08580.1"/>
    <property type="molecule type" value="Genomic_DNA"/>
</dbReference>
<accession>A0A3N6Q0V4</accession>
<protein>
    <submittedName>
        <fullName evidence="3">DUF3106 domain-containing protein</fullName>
    </submittedName>
</protein>
<feature type="signal peptide" evidence="2">
    <location>
        <begin position="1"/>
        <end position="22"/>
    </location>
</feature>
<evidence type="ECO:0000256" key="2">
    <source>
        <dbReference type="SAM" id="SignalP"/>
    </source>
</evidence>
<organism evidence="3 4">
    <name type="scientific">Paraburkholderia dinghuensis</name>
    <dbReference type="NCBI Taxonomy" id="2305225"/>
    <lineage>
        <taxon>Bacteria</taxon>
        <taxon>Pseudomonadati</taxon>
        <taxon>Pseudomonadota</taxon>
        <taxon>Betaproteobacteria</taxon>
        <taxon>Burkholderiales</taxon>
        <taxon>Burkholderiaceae</taxon>
        <taxon>Paraburkholderia</taxon>
    </lineage>
</organism>
<feature type="compositionally biased region" description="Basic and acidic residues" evidence="1">
    <location>
        <begin position="183"/>
        <end position="199"/>
    </location>
</feature>
<name>A0A3N6Q0V4_9BURK</name>
<keyword evidence="2" id="KW-0732">Signal</keyword>
<dbReference type="Pfam" id="PF11304">
    <property type="entry name" value="DUF3106"/>
    <property type="match status" value="1"/>
</dbReference>